<accession>A0A1S3D1L1</accession>
<protein>
    <submittedName>
        <fullName evidence="4">Uncharacterized protein LOC103509500</fullName>
    </submittedName>
</protein>
<evidence type="ECO:0000313" key="3">
    <source>
        <dbReference type="Proteomes" id="UP000079169"/>
    </source>
</evidence>
<feature type="signal peptide" evidence="2">
    <location>
        <begin position="1"/>
        <end position="24"/>
    </location>
</feature>
<dbReference type="PaxDb" id="121845-A0A1S3D1L1"/>
<reference evidence="4" key="1">
    <citation type="submission" date="2025-08" db="UniProtKB">
        <authorList>
            <consortium name="RefSeq"/>
        </authorList>
    </citation>
    <scope>IDENTIFICATION</scope>
</reference>
<feature type="chain" id="PRO_5010233600" evidence="2">
    <location>
        <begin position="25"/>
        <end position="371"/>
    </location>
</feature>
<proteinExistence type="predicted"/>
<feature type="region of interest" description="Disordered" evidence="1">
    <location>
        <begin position="93"/>
        <end position="117"/>
    </location>
</feature>
<feature type="region of interest" description="Disordered" evidence="1">
    <location>
        <begin position="141"/>
        <end position="232"/>
    </location>
</feature>
<dbReference type="RefSeq" id="XP_008472346.1">
    <property type="nucleotide sequence ID" value="XM_008474124.3"/>
</dbReference>
<dbReference type="GeneID" id="103509500"/>
<keyword evidence="2" id="KW-0732">Signal</keyword>
<name>A0A1S3D1L1_DIACI</name>
<feature type="compositionally biased region" description="Basic and acidic residues" evidence="1">
    <location>
        <begin position="155"/>
        <end position="183"/>
    </location>
</feature>
<feature type="region of interest" description="Disordered" evidence="1">
    <location>
        <begin position="23"/>
        <end position="81"/>
    </location>
</feature>
<feature type="compositionally biased region" description="Basic and acidic residues" evidence="1">
    <location>
        <begin position="193"/>
        <end position="232"/>
    </location>
</feature>
<evidence type="ECO:0000256" key="1">
    <source>
        <dbReference type="SAM" id="MobiDB-lite"/>
    </source>
</evidence>
<keyword evidence="3" id="KW-1185">Reference proteome</keyword>
<evidence type="ECO:0000256" key="2">
    <source>
        <dbReference type="SAM" id="SignalP"/>
    </source>
</evidence>
<gene>
    <name evidence="4" type="primary">LOC103509500</name>
</gene>
<dbReference type="Proteomes" id="UP000079169">
    <property type="component" value="Unplaced"/>
</dbReference>
<feature type="compositionally biased region" description="Low complexity" evidence="1">
    <location>
        <begin position="23"/>
        <end position="34"/>
    </location>
</feature>
<evidence type="ECO:0000313" key="4">
    <source>
        <dbReference type="RefSeq" id="XP_008472346.1"/>
    </source>
</evidence>
<organism evidence="3 4">
    <name type="scientific">Diaphorina citri</name>
    <name type="common">Asian citrus psyllid</name>
    <dbReference type="NCBI Taxonomy" id="121845"/>
    <lineage>
        <taxon>Eukaryota</taxon>
        <taxon>Metazoa</taxon>
        <taxon>Ecdysozoa</taxon>
        <taxon>Arthropoda</taxon>
        <taxon>Hexapoda</taxon>
        <taxon>Insecta</taxon>
        <taxon>Pterygota</taxon>
        <taxon>Neoptera</taxon>
        <taxon>Paraneoptera</taxon>
        <taxon>Hemiptera</taxon>
        <taxon>Sternorrhyncha</taxon>
        <taxon>Psylloidea</taxon>
        <taxon>Psyllidae</taxon>
        <taxon>Diaphorininae</taxon>
        <taxon>Diaphorina</taxon>
    </lineage>
</organism>
<feature type="compositionally biased region" description="Basic and acidic residues" evidence="1">
    <location>
        <begin position="99"/>
        <end position="117"/>
    </location>
</feature>
<dbReference type="KEGG" id="dci:103509500"/>
<sequence length="371" mass="42323">MIYWTERTALTMTLLVIMATQSTTKKTLSAQTTTKRTLKPEHRQDHKPHEHHNKEVRDKDHKTDHNKVDGGHPGPGKYHDDEYTYEYETIEDEAPSITPEHHRQVPESAERLRENSGKKYTIDSAIVHKLKEEKKLEPSAQEMYKRNLRKVTPKKVADSSNTEKDESFRGAKISEIENEDTSKPEGPGHTNAKSHEQERGESKIHEAQHRLPETRELKAKSHEGQGLNKTKDFTYEYESVDLGDQSEEGPNFAELRRTIDSQYTYEYETFENGTKEAKDKTGRKKEATMTSKELFDIQLAAFHGNDEGDGRYGGGEGRGSEEGEHDYAEIARRARENAHLAGGTKIDLYFIPDAFVDNLVSSIELFISGAY</sequence>
<dbReference type="AlphaFoldDB" id="A0A1S3D1L1"/>
<feature type="compositionally biased region" description="Basic and acidic residues" evidence="1">
    <location>
        <begin position="38"/>
        <end position="70"/>
    </location>
</feature>